<keyword evidence="4" id="KW-1185">Reference proteome</keyword>
<dbReference type="SUPFAM" id="SSF50965">
    <property type="entry name" value="Galactose oxidase, central domain"/>
    <property type="match status" value="1"/>
</dbReference>
<gene>
    <name evidence="3" type="ORF">MARPO_0066s0027</name>
</gene>
<feature type="domain" description="F-box" evidence="2">
    <location>
        <begin position="20"/>
        <end position="66"/>
    </location>
</feature>
<dbReference type="EMBL" id="KZ772738">
    <property type="protein sequence ID" value="PTQ36068.1"/>
    <property type="molecule type" value="Genomic_DNA"/>
</dbReference>
<organism evidence="3 4">
    <name type="scientific">Marchantia polymorpha</name>
    <name type="common">Common liverwort</name>
    <name type="synonym">Marchantia aquatica</name>
    <dbReference type="NCBI Taxonomy" id="3197"/>
    <lineage>
        <taxon>Eukaryota</taxon>
        <taxon>Viridiplantae</taxon>
        <taxon>Streptophyta</taxon>
        <taxon>Embryophyta</taxon>
        <taxon>Marchantiophyta</taxon>
        <taxon>Marchantiopsida</taxon>
        <taxon>Marchantiidae</taxon>
        <taxon>Marchantiales</taxon>
        <taxon>Marchantiaceae</taxon>
        <taxon>Marchantia</taxon>
    </lineage>
</organism>
<dbReference type="InterPro" id="IPR001810">
    <property type="entry name" value="F-box_dom"/>
</dbReference>
<dbReference type="PROSITE" id="PS50181">
    <property type="entry name" value="FBOX"/>
    <property type="match status" value="1"/>
</dbReference>
<dbReference type="PANTHER" id="PTHR31672">
    <property type="entry name" value="BNACNNG10540D PROTEIN"/>
    <property type="match status" value="1"/>
</dbReference>
<dbReference type="Pfam" id="PF00646">
    <property type="entry name" value="F-box"/>
    <property type="match status" value="1"/>
</dbReference>
<dbReference type="PANTHER" id="PTHR31672:SF2">
    <property type="entry name" value="F-BOX DOMAIN-CONTAINING PROTEIN"/>
    <property type="match status" value="1"/>
</dbReference>
<evidence type="ECO:0000259" key="2">
    <source>
        <dbReference type="PROSITE" id="PS50181"/>
    </source>
</evidence>
<protein>
    <recommendedName>
        <fullName evidence="2">F-box domain-containing protein</fullName>
    </recommendedName>
</protein>
<dbReference type="Proteomes" id="UP000244005">
    <property type="component" value="Unassembled WGS sequence"/>
</dbReference>
<accession>A0A2R6WQD0</accession>
<name>A0A2R6WQD0_MARPO</name>
<evidence type="ECO:0000313" key="4">
    <source>
        <dbReference type="Proteomes" id="UP000244005"/>
    </source>
</evidence>
<evidence type="ECO:0000313" key="3">
    <source>
        <dbReference type="EMBL" id="PTQ36068.1"/>
    </source>
</evidence>
<dbReference type="AlphaFoldDB" id="A0A2R6WQD0"/>
<proteinExistence type="predicted"/>
<dbReference type="OrthoDB" id="1071894at2759"/>
<reference evidence="4" key="1">
    <citation type="journal article" date="2017" name="Cell">
        <title>Insights into land plant evolution garnered from the Marchantia polymorpha genome.</title>
        <authorList>
            <person name="Bowman J.L."/>
            <person name="Kohchi T."/>
            <person name="Yamato K.T."/>
            <person name="Jenkins J."/>
            <person name="Shu S."/>
            <person name="Ishizaki K."/>
            <person name="Yamaoka S."/>
            <person name="Nishihama R."/>
            <person name="Nakamura Y."/>
            <person name="Berger F."/>
            <person name="Adam C."/>
            <person name="Aki S.S."/>
            <person name="Althoff F."/>
            <person name="Araki T."/>
            <person name="Arteaga-Vazquez M.A."/>
            <person name="Balasubrmanian S."/>
            <person name="Barry K."/>
            <person name="Bauer D."/>
            <person name="Boehm C.R."/>
            <person name="Briginshaw L."/>
            <person name="Caballero-Perez J."/>
            <person name="Catarino B."/>
            <person name="Chen F."/>
            <person name="Chiyoda S."/>
            <person name="Chovatia M."/>
            <person name="Davies K.M."/>
            <person name="Delmans M."/>
            <person name="Demura T."/>
            <person name="Dierschke T."/>
            <person name="Dolan L."/>
            <person name="Dorantes-Acosta A.E."/>
            <person name="Eklund D.M."/>
            <person name="Florent S.N."/>
            <person name="Flores-Sandoval E."/>
            <person name="Fujiyama A."/>
            <person name="Fukuzawa H."/>
            <person name="Galik B."/>
            <person name="Grimanelli D."/>
            <person name="Grimwood J."/>
            <person name="Grossniklaus U."/>
            <person name="Hamada T."/>
            <person name="Haseloff J."/>
            <person name="Hetherington A.J."/>
            <person name="Higo A."/>
            <person name="Hirakawa Y."/>
            <person name="Hundley H.N."/>
            <person name="Ikeda Y."/>
            <person name="Inoue K."/>
            <person name="Inoue S.I."/>
            <person name="Ishida S."/>
            <person name="Jia Q."/>
            <person name="Kakita M."/>
            <person name="Kanazawa T."/>
            <person name="Kawai Y."/>
            <person name="Kawashima T."/>
            <person name="Kennedy M."/>
            <person name="Kinose K."/>
            <person name="Kinoshita T."/>
            <person name="Kohara Y."/>
            <person name="Koide E."/>
            <person name="Komatsu K."/>
            <person name="Kopischke S."/>
            <person name="Kubo M."/>
            <person name="Kyozuka J."/>
            <person name="Lagercrantz U."/>
            <person name="Lin S.S."/>
            <person name="Lindquist E."/>
            <person name="Lipzen A.M."/>
            <person name="Lu C.W."/>
            <person name="De Luna E."/>
            <person name="Martienssen R.A."/>
            <person name="Minamino N."/>
            <person name="Mizutani M."/>
            <person name="Mizutani M."/>
            <person name="Mochizuki N."/>
            <person name="Monte I."/>
            <person name="Mosher R."/>
            <person name="Nagasaki H."/>
            <person name="Nakagami H."/>
            <person name="Naramoto S."/>
            <person name="Nishitani K."/>
            <person name="Ohtani M."/>
            <person name="Okamoto T."/>
            <person name="Okumura M."/>
            <person name="Phillips J."/>
            <person name="Pollak B."/>
            <person name="Reinders A."/>
            <person name="Rovekamp M."/>
            <person name="Sano R."/>
            <person name="Sawa S."/>
            <person name="Schmid M.W."/>
            <person name="Shirakawa M."/>
            <person name="Solano R."/>
            <person name="Spunde A."/>
            <person name="Suetsugu N."/>
            <person name="Sugano S."/>
            <person name="Sugiyama A."/>
            <person name="Sun R."/>
            <person name="Suzuki Y."/>
            <person name="Takenaka M."/>
            <person name="Takezawa D."/>
            <person name="Tomogane H."/>
            <person name="Tsuzuki M."/>
            <person name="Ueda T."/>
            <person name="Umeda M."/>
            <person name="Ward J.M."/>
            <person name="Watanabe Y."/>
            <person name="Yazaki K."/>
            <person name="Yokoyama R."/>
            <person name="Yoshitake Y."/>
            <person name="Yotsui I."/>
            <person name="Zachgo S."/>
            <person name="Schmutz J."/>
        </authorList>
    </citation>
    <scope>NUCLEOTIDE SEQUENCE [LARGE SCALE GENOMIC DNA]</scope>
    <source>
        <strain evidence="4">Tak-1</strain>
    </source>
</reference>
<dbReference type="InterPro" id="IPR050796">
    <property type="entry name" value="SCF_F-box_component"/>
</dbReference>
<feature type="compositionally biased region" description="Basic and acidic residues" evidence="1">
    <location>
        <begin position="1"/>
        <end position="10"/>
    </location>
</feature>
<dbReference type="SMART" id="SM00256">
    <property type="entry name" value="FBOX"/>
    <property type="match status" value="1"/>
</dbReference>
<dbReference type="SUPFAM" id="SSF81383">
    <property type="entry name" value="F-box domain"/>
    <property type="match status" value="1"/>
</dbReference>
<evidence type="ECO:0000256" key="1">
    <source>
        <dbReference type="SAM" id="MobiDB-lite"/>
    </source>
</evidence>
<sequence>MESDSDEKASSSEPAVPISVSMGRSLPDDLLLTVLRKLPLESLLRFQCVCKKWNDLFMSREFSPSLCQKPGKLVPLSPGDGTLNLYDTSNRCWVQRDLNFGEDQGSFIEDQGYELVASGGGLLAFLAKPPLDSNWREQFPTFIVSNPLTRQYHRLPISIAHGSRSLNIPEVRHMLCGIDVDLETGYYTFLFLDPSSTVERKLTTQCVTKEGKFHWMMSVKEGDPLNLLYIYDVKLDVWAQVPVCVLPPWCMFFRCIEHKGQVLVVGFRGKSGKKLCFFEIVKSRLESRDPEMFDYTRLYLKEKKALPMHSVVDVLSALEQDRDKGTSGRKEVWIKWCVGARDEVVYLVQVRTEEFHENGVLDLLKSDVSRPMLRYAGVDNSWMWMSDWRRTKDDHEDFPPHILHPVWNFQPSLVSV</sequence>
<feature type="region of interest" description="Disordered" evidence="1">
    <location>
        <begin position="1"/>
        <end position="20"/>
    </location>
</feature>
<dbReference type="InterPro" id="IPR036047">
    <property type="entry name" value="F-box-like_dom_sf"/>
</dbReference>
<dbReference type="CDD" id="cd22157">
    <property type="entry name" value="F-box_AtFBW1-like"/>
    <property type="match status" value="1"/>
</dbReference>
<dbReference type="InterPro" id="IPR011043">
    <property type="entry name" value="Gal_Oxase/kelch_b-propeller"/>
</dbReference>
<dbReference type="Gene3D" id="1.20.1280.50">
    <property type="match status" value="1"/>
</dbReference>